<dbReference type="EMBL" id="LCWV01000005">
    <property type="protein sequence ID" value="PWI73375.1"/>
    <property type="molecule type" value="Genomic_DNA"/>
</dbReference>
<feature type="region of interest" description="Disordered" evidence="3">
    <location>
        <begin position="518"/>
        <end position="584"/>
    </location>
</feature>
<feature type="compositionally biased region" description="Polar residues" evidence="3">
    <location>
        <begin position="571"/>
        <end position="583"/>
    </location>
</feature>
<gene>
    <name evidence="6" type="ORF">PCL_10390</name>
</gene>
<evidence type="ECO:0000256" key="1">
    <source>
        <dbReference type="ARBA" id="ARBA00022553"/>
    </source>
</evidence>
<dbReference type="SMART" id="SM00448">
    <property type="entry name" value="REC"/>
    <property type="match status" value="1"/>
</dbReference>
<dbReference type="SMART" id="SM00387">
    <property type="entry name" value="HATPase_c"/>
    <property type="match status" value="1"/>
</dbReference>
<dbReference type="PRINTS" id="PR00344">
    <property type="entry name" value="BCTRLSENSOR"/>
</dbReference>
<comment type="caution">
    <text evidence="6">The sequence shown here is derived from an EMBL/GenBank/DDBJ whole genome shotgun (WGS) entry which is preliminary data.</text>
</comment>
<dbReference type="InterPro" id="IPR005467">
    <property type="entry name" value="His_kinase_dom"/>
</dbReference>
<dbReference type="GO" id="GO:0000155">
    <property type="term" value="F:phosphorelay sensor kinase activity"/>
    <property type="evidence" value="ECO:0007669"/>
    <property type="project" value="InterPro"/>
</dbReference>
<sequence>MRRDACASTAGAPPIRTLAHARRVSTGNFPAVSTVRRVPAGAFGGPVGGGSGGTALTPSVIRLAIWISSGWCPSGASVTLVLGGCRPGLVNGEENLFARPGGSGNDGGELAGGQGLSGLLAAGAGRHSSRPHAGFCSQRSAAPLIIRAVCRHAPSLPCSVNPPRHPARIVPDPQQAGALPPTTRRSSNNRACALDRQETLHCLDVPPRPGPGPTLLASRNPSYPAYTLGLRRRPGLDCASLTCLVGPDAHGQSLRELPSHPLSLSKLSFLKLSILSRARDSQRYRLARLGALATLFTWLRPTSPHTHPRPELWRPLAAPPTKAWPCKPSKDRNPTLARFLDYPLLAVHPTSHIHFGPAISIASCQALDNHHAPQGLDLGQEALKGPKDQRGLALDVKIDLACTKYGCLASSPAAPSGPCDGDPWPRRREPPRPRIFYLSTETGLTPLPHILFLADTPGTRLDAAAGRDCLRCSVPEPEVSFSSSAAYDSAAQVPGSCQGRRVNRTPYSSNFAEPWVHATDLPGQSGPSTNSPAHLSTAIASSWPPRGAVPPRARDLYDPARRPEQPRPIANHTQSAKRTSQQAGRIADYAMDQAPIKKARIGSSPPRNFDIPPAATGPPPPPSRLHREGSFSPLFFSHAPSRHLGRPPSATASEIAATMMLRDRGDPTGGVTTVKLPRASVSAASPALSGSTPGSLSSSIDMSMPSTSTDTRNVPSNLQSVQAMGALELIEHDERPTFLVDLANPANVNKPSINILYINSSLRTCPEICNLVAVDPEGPILDDNFDRFRAWVYATSKSSGDGLYLSLPYHEYGGITWTSTTLRQRFRFVSGNVTPVATRQASPMPLTEEPLPMDAEASAAAPSIPVSPMGDAVDPPDYFGDAAPEPTGGNRASLGAIQSKLDNQSGPVHPDAFTNEVLQVQPNKVLFDWTRVPITDNLAEHIKFAKSVDWAATPLGPMSEWAYDLRAMSNLVMGSPHPAAMYWGPDLVCIYNEAYVELAGGKHPQLMGMRYIDAWSEIWSEIEPIFKSALESGQATMKHDNHLFIRRDGFLEETFFSWAIVPLVGVDGEVVGLYNPAFENTLRRVNDRRMLTLREIGERTASATTVSGFWPQVQKGLEYNDYDVPFSLIYSVKEDTESDVSSLHSGSLIHSPQVILEGSPGVPEGHPAAPAQLDLRSSEEGFAPYMRQCMAGGGAPVVLSESDGTLPTDLLQGVNWRGFGDPCSTIVVFPVVPTTTKEAVTGFIVLGVNPRRPYNDNYKLFIHLLSRQLATSMASVVLFEEEIRRGQRAARLAALDRQELSMQLHLRTQEANESEYRFTRMAEYAPVGMFIADAQGHIDYCNDMWWQISRHSRYDETELAWMNSVREEDRPSLETAWKKLLEERVTISVEFRFKHSQQNGDHTIDTWVLMSAFPEKALDGSLKSIFGCITDISSQKWAEKVQNERREEAVEMKRQQENFIDITSHEMRNPLSAILQCADQIANNISTFTSHKVKEQVEKLLENCLDAANTINLCASHQKRIVDDILTLSKLDSNLLAVTPVDEQPIKVVERALKMFESELLAHDIELEFQVDSSFEKHGVEWAKLDPSRLRQIFINLMTNAIKFTQGRERRIIRVSMSASKDISEITSKGVQYLDRNDIQRTAGMDIDEEEWGKGERINIHCAVEDTGPGLREDELKLLFQRFQQATPRTHVQYGGSGLGLFISRILTEMQGGQIGVTSSKGVGSKFNFYIQSRKSLNPPSGFEPVSAFKIGRKVQAPAAATPQLKDTPASTPARGTTCSEGRPLFDVLIVEDNIVNQKVLQRQLRNCGNNTFVANHGREALDTLQKSRFWAGQEDEGVDISVILMDLEMPVMDGMTCARKIRELEKEGTIVRHIPIIAVTAYARPEQIENAKAAGIDDVISKPFRIPELMPRIEELVGKYENLSVSSES</sequence>
<dbReference type="Gene3D" id="1.10.287.130">
    <property type="match status" value="1"/>
</dbReference>
<evidence type="ECO:0000256" key="3">
    <source>
        <dbReference type="SAM" id="MobiDB-lite"/>
    </source>
</evidence>
<evidence type="ECO:0000313" key="6">
    <source>
        <dbReference type="EMBL" id="PWI73375.1"/>
    </source>
</evidence>
<dbReference type="InterPro" id="IPR050956">
    <property type="entry name" value="2C_system_His_kinase"/>
</dbReference>
<evidence type="ECO:0000313" key="7">
    <source>
        <dbReference type="Proteomes" id="UP000245956"/>
    </source>
</evidence>
<dbReference type="InterPro" id="IPR036097">
    <property type="entry name" value="HisK_dim/P_sf"/>
</dbReference>
<feature type="region of interest" description="Disordered" evidence="3">
    <location>
        <begin position="1759"/>
        <end position="1778"/>
    </location>
</feature>
<dbReference type="PROSITE" id="PS50110">
    <property type="entry name" value="RESPONSE_REGULATORY"/>
    <property type="match status" value="1"/>
</dbReference>
<dbReference type="Gene3D" id="3.40.50.2300">
    <property type="match status" value="1"/>
</dbReference>
<dbReference type="SUPFAM" id="SSF55785">
    <property type="entry name" value="PYP-like sensor domain (PAS domain)"/>
    <property type="match status" value="1"/>
</dbReference>
<reference evidence="6 7" key="1">
    <citation type="journal article" date="2016" name="Front. Microbiol.">
        <title>Genome and transcriptome sequences reveal the specific parasitism of the nematophagous Purpureocillium lilacinum 36-1.</title>
        <authorList>
            <person name="Xie J."/>
            <person name="Li S."/>
            <person name="Mo C."/>
            <person name="Xiao X."/>
            <person name="Peng D."/>
            <person name="Wang G."/>
            <person name="Xiao Y."/>
        </authorList>
    </citation>
    <scope>NUCLEOTIDE SEQUENCE [LARGE SCALE GENOMIC DNA]</scope>
    <source>
        <strain evidence="6 7">36-1</strain>
    </source>
</reference>
<dbReference type="Pfam" id="PF13188">
    <property type="entry name" value="PAS_8"/>
    <property type="match status" value="1"/>
</dbReference>
<dbReference type="InterPro" id="IPR035965">
    <property type="entry name" value="PAS-like_dom_sf"/>
</dbReference>
<dbReference type="CDD" id="cd17546">
    <property type="entry name" value="REC_hyHK_CKI1_RcsC-like"/>
    <property type="match status" value="1"/>
</dbReference>
<dbReference type="InterPro" id="IPR000014">
    <property type="entry name" value="PAS"/>
</dbReference>
<dbReference type="PANTHER" id="PTHR43719:SF30">
    <property type="entry name" value="TWO-COMPONENT SYSTEM RESPONSE REGULATOR"/>
    <property type="match status" value="1"/>
</dbReference>
<dbReference type="Pfam" id="PF26131">
    <property type="entry name" value="PAS-like"/>
    <property type="match status" value="1"/>
</dbReference>
<feature type="compositionally biased region" description="Polar residues" evidence="3">
    <location>
        <begin position="525"/>
        <end position="540"/>
    </location>
</feature>
<feature type="domain" description="Histidine kinase" evidence="4">
    <location>
        <begin position="1462"/>
        <end position="1735"/>
    </location>
</feature>
<feature type="region of interest" description="Disordered" evidence="3">
    <location>
        <begin position="680"/>
        <end position="713"/>
    </location>
</feature>
<dbReference type="InterPro" id="IPR011006">
    <property type="entry name" value="CheY-like_superfamily"/>
</dbReference>
<feature type="domain" description="Response regulatory" evidence="5">
    <location>
        <begin position="1787"/>
        <end position="1918"/>
    </location>
</feature>
<keyword evidence="1 2" id="KW-0597">Phosphoprotein</keyword>
<dbReference type="SMART" id="SM00388">
    <property type="entry name" value="HisKA"/>
    <property type="match status" value="1"/>
</dbReference>
<dbReference type="SUPFAM" id="SSF52172">
    <property type="entry name" value="CheY-like"/>
    <property type="match status" value="1"/>
</dbReference>
<dbReference type="InterPro" id="IPR004358">
    <property type="entry name" value="Sig_transdc_His_kin-like_C"/>
</dbReference>
<dbReference type="PANTHER" id="PTHR43719">
    <property type="entry name" value="TWO-COMPONENT HISTIDINE KINASE"/>
    <property type="match status" value="1"/>
</dbReference>
<dbReference type="Gene3D" id="3.30.565.10">
    <property type="entry name" value="Histidine kinase-like ATPase, C-terminal domain"/>
    <property type="match status" value="1"/>
</dbReference>
<dbReference type="CDD" id="cd00130">
    <property type="entry name" value="PAS"/>
    <property type="match status" value="1"/>
</dbReference>
<evidence type="ECO:0008006" key="8">
    <source>
        <dbReference type="Google" id="ProtNLM"/>
    </source>
</evidence>
<feature type="compositionally biased region" description="Basic and acidic residues" evidence="3">
    <location>
        <begin position="552"/>
        <end position="565"/>
    </location>
</feature>
<dbReference type="CDD" id="cd00082">
    <property type="entry name" value="HisKA"/>
    <property type="match status" value="1"/>
</dbReference>
<dbReference type="Gene3D" id="3.30.450.20">
    <property type="entry name" value="PAS domain"/>
    <property type="match status" value="2"/>
</dbReference>
<evidence type="ECO:0000256" key="2">
    <source>
        <dbReference type="PROSITE-ProRule" id="PRU00169"/>
    </source>
</evidence>
<feature type="compositionally biased region" description="Polar residues" evidence="3">
    <location>
        <begin position="1769"/>
        <end position="1778"/>
    </location>
</feature>
<dbReference type="Pfam" id="PF00512">
    <property type="entry name" value="HisKA"/>
    <property type="match status" value="1"/>
</dbReference>
<proteinExistence type="predicted"/>
<evidence type="ECO:0000259" key="5">
    <source>
        <dbReference type="PROSITE" id="PS50110"/>
    </source>
</evidence>
<dbReference type="InterPro" id="IPR036890">
    <property type="entry name" value="HATPase_C_sf"/>
</dbReference>
<feature type="region of interest" description="Disordered" evidence="3">
    <location>
        <begin position="599"/>
        <end position="649"/>
    </location>
</feature>
<dbReference type="Pfam" id="PF02518">
    <property type="entry name" value="HATPase_c"/>
    <property type="match status" value="1"/>
</dbReference>
<dbReference type="SUPFAM" id="SSF47384">
    <property type="entry name" value="Homodimeric domain of signal transducing histidine kinase"/>
    <property type="match status" value="1"/>
</dbReference>
<feature type="compositionally biased region" description="Low complexity" evidence="3">
    <location>
        <begin position="682"/>
        <end position="711"/>
    </location>
</feature>
<dbReference type="InterPro" id="IPR003661">
    <property type="entry name" value="HisK_dim/P_dom"/>
</dbReference>
<evidence type="ECO:0000259" key="4">
    <source>
        <dbReference type="PROSITE" id="PS50109"/>
    </source>
</evidence>
<dbReference type="SUPFAM" id="SSF55874">
    <property type="entry name" value="ATPase domain of HSP90 chaperone/DNA topoisomerase II/histidine kinase"/>
    <property type="match status" value="1"/>
</dbReference>
<dbReference type="SMART" id="SM00091">
    <property type="entry name" value="PAS"/>
    <property type="match status" value="2"/>
</dbReference>
<name>A0A2U3EFS8_PURLI</name>
<organism evidence="6 7">
    <name type="scientific">Purpureocillium lilacinum</name>
    <name type="common">Paecilomyces lilacinus</name>
    <dbReference type="NCBI Taxonomy" id="33203"/>
    <lineage>
        <taxon>Eukaryota</taxon>
        <taxon>Fungi</taxon>
        <taxon>Dikarya</taxon>
        <taxon>Ascomycota</taxon>
        <taxon>Pezizomycotina</taxon>
        <taxon>Sordariomycetes</taxon>
        <taxon>Hypocreomycetidae</taxon>
        <taxon>Hypocreales</taxon>
        <taxon>Ophiocordycipitaceae</taxon>
        <taxon>Purpureocillium</taxon>
    </lineage>
</organism>
<dbReference type="NCBIfam" id="TIGR00229">
    <property type="entry name" value="sensory_box"/>
    <property type="match status" value="1"/>
</dbReference>
<feature type="modified residue" description="4-aspartylphosphate" evidence="2">
    <location>
        <position position="1847"/>
    </location>
</feature>
<dbReference type="PROSITE" id="PS50109">
    <property type="entry name" value="HIS_KIN"/>
    <property type="match status" value="1"/>
</dbReference>
<dbReference type="InterPro" id="IPR058846">
    <property type="entry name" value="PAS-like"/>
</dbReference>
<protein>
    <recommendedName>
        <fullName evidence="8">Ethylene receptor</fullName>
    </recommendedName>
</protein>
<accession>A0A2U3EFS8</accession>
<dbReference type="InterPro" id="IPR003594">
    <property type="entry name" value="HATPase_dom"/>
</dbReference>
<dbReference type="Proteomes" id="UP000245956">
    <property type="component" value="Unassembled WGS sequence"/>
</dbReference>
<dbReference type="Pfam" id="PF00072">
    <property type="entry name" value="Response_reg"/>
    <property type="match status" value="1"/>
</dbReference>
<dbReference type="InterPro" id="IPR001789">
    <property type="entry name" value="Sig_transdc_resp-reg_receiver"/>
</dbReference>